<feature type="domain" description="PPM-type phosphatase" evidence="1">
    <location>
        <begin position="1"/>
        <end position="235"/>
    </location>
</feature>
<evidence type="ECO:0000313" key="3">
    <source>
        <dbReference type="Proteomes" id="UP001519271"/>
    </source>
</evidence>
<dbReference type="PROSITE" id="PS51746">
    <property type="entry name" value="PPM_2"/>
    <property type="match status" value="1"/>
</dbReference>
<gene>
    <name evidence="2" type="ORF">J2Z34_001041</name>
</gene>
<sequence>MVDLISDIGNIRKLNEDSAGWLEGDGFALFVVCDGMGGHNAGEVASEMALNTIREAFGSGLSALPDQQLRKAVESANRAIYSMSGTDNHLKGMGTTVSAVLSEHGRIHVAHVGDSSLFRIREHSITKLTKDHSLVQALVDMGTITAEEAKHHSNKNIITRAVGTNEEVEIDLQTLKSNPGDIYLLCTDGLTDYISEEEILEISEKGENGNSLKHLVSTAKERGGKDNITLLVFGGEAVK</sequence>
<dbReference type="InterPro" id="IPR036457">
    <property type="entry name" value="PPM-type-like_dom_sf"/>
</dbReference>
<dbReference type="SMART" id="SM00331">
    <property type="entry name" value="PP2C_SIG"/>
    <property type="match status" value="1"/>
</dbReference>
<dbReference type="SUPFAM" id="SSF81606">
    <property type="entry name" value="PP2C-like"/>
    <property type="match status" value="1"/>
</dbReference>
<dbReference type="SMART" id="SM00332">
    <property type="entry name" value="PP2Cc"/>
    <property type="match status" value="1"/>
</dbReference>
<dbReference type="EMBL" id="JAGGKC010000006">
    <property type="protein sequence ID" value="MBP1918565.1"/>
    <property type="molecule type" value="Genomic_DNA"/>
</dbReference>
<dbReference type="EC" id="3.1.3.16" evidence="2"/>
<comment type="caution">
    <text evidence="2">The sequence shown here is derived from an EMBL/GenBank/DDBJ whole genome shotgun (WGS) entry which is preliminary data.</text>
</comment>
<dbReference type="PANTHER" id="PTHR13832:SF860">
    <property type="entry name" value="PROTEIN PHOSPHATASE PHPP"/>
    <property type="match status" value="1"/>
</dbReference>
<reference evidence="2 3" key="1">
    <citation type="submission" date="2021-03" db="EMBL/GenBank/DDBJ databases">
        <title>Genomic Encyclopedia of Type Strains, Phase IV (KMG-IV): sequencing the most valuable type-strain genomes for metagenomic binning, comparative biology and taxonomic classification.</title>
        <authorList>
            <person name="Goeker M."/>
        </authorList>
    </citation>
    <scope>NUCLEOTIDE SEQUENCE [LARGE SCALE GENOMIC DNA]</scope>
    <source>
        <strain evidence="2 3">DSM 6139</strain>
    </source>
</reference>
<dbReference type="GO" id="GO:0004722">
    <property type="term" value="F:protein serine/threonine phosphatase activity"/>
    <property type="evidence" value="ECO:0007669"/>
    <property type="project" value="UniProtKB-EC"/>
</dbReference>
<dbReference type="Proteomes" id="UP001519271">
    <property type="component" value="Unassembled WGS sequence"/>
</dbReference>
<evidence type="ECO:0000259" key="1">
    <source>
        <dbReference type="PROSITE" id="PS51746"/>
    </source>
</evidence>
<keyword evidence="3" id="KW-1185">Reference proteome</keyword>
<keyword evidence="2" id="KW-0378">Hydrolase</keyword>
<dbReference type="InterPro" id="IPR001932">
    <property type="entry name" value="PPM-type_phosphatase-like_dom"/>
</dbReference>
<organism evidence="2 3">
    <name type="scientific">Youngiibacter multivorans</name>
    <dbReference type="NCBI Taxonomy" id="937251"/>
    <lineage>
        <taxon>Bacteria</taxon>
        <taxon>Bacillati</taxon>
        <taxon>Bacillota</taxon>
        <taxon>Clostridia</taxon>
        <taxon>Eubacteriales</taxon>
        <taxon>Clostridiaceae</taxon>
        <taxon>Youngiibacter</taxon>
    </lineage>
</organism>
<dbReference type="CDD" id="cd00143">
    <property type="entry name" value="PP2Cc"/>
    <property type="match status" value="1"/>
</dbReference>
<dbReference type="Pfam" id="PF13672">
    <property type="entry name" value="PP2C_2"/>
    <property type="match status" value="1"/>
</dbReference>
<accession>A0ABS4G1Z1</accession>
<name>A0ABS4G1Z1_9CLOT</name>
<dbReference type="NCBIfam" id="NF033484">
    <property type="entry name" value="Stp1_PP2C_phos"/>
    <property type="match status" value="1"/>
</dbReference>
<dbReference type="Gene3D" id="3.60.40.10">
    <property type="entry name" value="PPM-type phosphatase domain"/>
    <property type="match status" value="1"/>
</dbReference>
<protein>
    <submittedName>
        <fullName evidence="2">Protein phosphatase</fullName>
        <ecNumber evidence="2">3.1.3.16</ecNumber>
    </submittedName>
</protein>
<dbReference type="InterPro" id="IPR015655">
    <property type="entry name" value="PP2C"/>
</dbReference>
<proteinExistence type="predicted"/>
<evidence type="ECO:0000313" key="2">
    <source>
        <dbReference type="EMBL" id="MBP1918565.1"/>
    </source>
</evidence>
<dbReference type="RefSeq" id="WP_209458792.1">
    <property type="nucleotide sequence ID" value="NZ_JAGGKC010000006.1"/>
</dbReference>
<dbReference type="PANTHER" id="PTHR13832">
    <property type="entry name" value="PROTEIN PHOSPHATASE 2C"/>
    <property type="match status" value="1"/>
</dbReference>